<sequence length="106" mass="10883" precursor="true">MNLTLVCAAASAIGAVALATAPVAAAGPEEDFLTIIRDEGIVWEAADTPAVIDTGHAVCSDWSNGATFADEVADLLSVTDWTDYQAGVFIGAATGAFCPQFEYKIG</sequence>
<protein>
    <recommendedName>
        <fullName evidence="2">DUF732 domain-containing protein</fullName>
    </recommendedName>
</protein>
<feature type="domain" description="DUF732" evidence="2">
    <location>
        <begin position="29"/>
        <end position="100"/>
    </location>
</feature>
<evidence type="ECO:0000259" key="2">
    <source>
        <dbReference type="Pfam" id="PF05305"/>
    </source>
</evidence>
<dbReference type="KEGG" id="mmc:Mmcs_4531"/>
<dbReference type="InterPro" id="IPR007969">
    <property type="entry name" value="DUF732"/>
</dbReference>
<gene>
    <name evidence="3" type="ordered locus">Mmcs_4531</name>
</gene>
<dbReference type="AlphaFoldDB" id="A0A5Q5BQ60"/>
<feature type="signal peptide" evidence="1">
    <location>
        <begin position="1"/>
        <end position="25"/>
    </location>
</feature>
<name>A0A5Q5BQ60_MYCSS</name>
<reference evidence="3" key="1">
    <citation type="submission" date="2006-06" db="EMBL/GenBank/DDBJ databases">
        <title>Complete sequence of chromosome of Mycobacterium sp. MCS.</title>
        <authorList>
            <consortium name="US DOE Joint Genome Institute"/>
            <person name="Copeland A."/>
            <person name="Lucas S."/>
            <person name="Lapidus A."/>
            <person name="Barry K."/>
            <person name="Detter J.C."/>
            <person name="Glavina del Rio T."/>
            <person name="Hammon N."/>
            <person name="Israni S."/>
            <person name="Dalin E."/>
            <person name="Tice H."/>
            <person name="Pitluck S."/>
            <person name="Martinez M."/>
            <person name="Schmutz J."/>
            <person name="Larimer F."/>
            <person name="Land M."/>
            <person name="Hauser L."/>
            <person name="Kyrpides N."/>
            <person name="Kim E."/>
            <person name="Miller C.D."/>
            <person name="Hughes J.E."/>
            <person name="Anderson A.J."/>
            <person name="Sims R.C."/>
            <person name="Richardson P."/>
        </authorList>
    </citation>
    <scope>NUCLEOTIDE SEQUENCE [LARGE SCALE GENOMIC DNA]</scope>
    <source>
        <strain evidence="3">MCS</strain>
    </source>
</reference>
<dbReference type="Pfam" id="PF05305">
    <property type="entry name" value="DUF732"/>
    <property type="match status" value="1"/>
</dbReference>
<organism evidence="3">
    <name type="scientific">Mycobacterium sp. (strain MCS)</name>
    <dbReference type="NCBI Taxonomy" id="164756"/>
    <lineage>
        <taxon>Bacteria</taxon>
        <taxon>Bacillati</taxon>
        <taxon>Actinomycetota</taxon>
        <taxon>Actinomycetes</taxon>
        <taxon>Mycobacteriales</taxon>
        <taxon>Mycobacteriaceae</taxon>
        <taxon>Mycobacterium</taxon>
    </lineage>
</organism>
<feature type="chain" id="PRO_5024339024" description="DUF732 domain-containing protein" evidence="1">
    <location>
        <begin position="26"/>
        <end position="106"/>
    </location>
</feature>
<accession>A0A5Q5BQ60</accession>
<evidence type="ECO:0000313" key="3">
    <source>
        <dbReference type="EMBL" id="ABG10635.1"/>
    </source>
</evidence>
<dbReference type="EMBL" id="CP000384">
    <property type="protein sequence ID" value="ABG10635.1"/>
    <property type="molecule type" value="Genomic_DNA"/>
</dbReference>
<evidence type="ECO:0000256" key="1">
    <source>
        <dbReference type="SAM" id="SignalP"/>
    </source>
</evidence>
<keyword evidence="1" id="KW-0732">Signal</keyword>
<proteinExistence type="predicted"/>